<evidence type="ECO:0000313" key="3">
    <source>
        <dbReference type="Proteomes" id="UP001372834"/>
    </source>
</evidence>
<feature type="compositionally biased region" description="Basic and acidic residues" evidence="1">
    <location>
        <begin position="76"/>
        <end position="90"/>
    </location>
</feature>
<evidence type="ECO:0000256" key="1">
    <source>
        <dbReference type="SAM" id="MobiDB-lite"/>
    </source>
</evidence>
<comment type="caution">
    <text evidence="2">The sequence shown here is derived from an EMBL/GenBank/DDBJ whole genome shotgun (WGS) entry which is preliminary data.</text>
</comment>
<dbReference type="AlphaFoldDB" id="A0AAN8SFM7"/>
<reference evidence="2 3" key="1">
    <citation type="submission" date="2023-10" db="EMBL/GenBank/DDBJ databases">
        <title>Genomes of two closely related lineages of the louse Polyplax serrata with different host specificities.</title>
        <authorList>
            <person name="Martinu J."/>
            <person name="Tarabai H."/>
            <person name="Stefka J."/>
            <person name="Hypsa V."/>
        </authorList>
    </citation>
    <scope>NUCLEOTIDE SEQUENCE [LARGE SCALE GENOMIC DNA]</scope>
    <source>
        <strain evidence="2">HR10_N</strain>
    </source>
</reference>
<name>A0AAN8SFM7_POLSC</name>
<accession>A0AAN8SFM7</accession>
<gene>
    <name evidence="2" type="ORF">RUM43_000342</name>
</gene>
<dbReference type="EMBL" id="JAWJWE010000001">
    <property type="protein sequence ID" value="KAK6644077.1"/>
    <property type="molecule type" value="Genomic_DNA"/>
</dbReference>
<feature type="region of interest" description="Disordered" evidence="1">
    <location>
        <begin position="40"/>
        <end position="90"/>
    </location>
</feature>
<organism evidence="2 3">
    <name type="scientific">Polyplax serrata</name>
    <name type="common">Common mouse louse</name>
    <dbReference type="NCBI Taxonomy" id="468196"/>
    <lineage>
        <taxon>Eukaryota</taxon>
        <taxon>Metazoa</taxon>
        <taxon>Ecdysozoa</taxon>
        <taxon>Arthropoda</taxon>
        <taxon>Hexapoda</taxon>
        <taxon>Insecta</taxon>
        <taxon>Pterygota</taxon>
        <taxon>Neoptera</taxon>
        <taxon>Paraneoptera</taxon>
        <taxon>Psocodea</taxon>
        <taxon>Troctomorpha</taxon>
        <taxon>Phthiraptera</taxon>
        <taxon>Anoplura</taxon>
        <taxon>Polyplacidae</taxon>
        <taxon>Polyplax</taxon>
    </lineage>
</organism>
<protein>
    <submittedName>
        <fullName evidence="2">Uncharacterized protein</fullName>
    </submittedName>
</protein>
<evidence type="ECO:0000313" key="2">
    <source>
        <dbReference type="EMBL" id="KAK6644077.1"/>
    </source>
</evidence>
<proteinExistence type="predicted"/>
<dbReference type="Proteomes" id="UP001372834">
    <property type="component" value="Unassembled WGS sequence"/>
</dbReference>
<sequence>MENLSEKDGNERREEIRTAVFQAFLQIENTEDNVFFSAGGGNVVTTSDYGESKRKKKEELGNRGRGSIDFSVENSGGRETKIHTQGERET</sequence>